<sequence length="85" mass="9471">MILTPKWYTISEVTLGLPKRVGSIERSPRQLSETEVGIVWPSPATVQHLPKEVCPVIGVEVTQLLYLQEKRELTYISGGFSSTNS</sequence>
<name>A0A4Y2BSF6_ARAVE</name>
<proteinExistence type="predicted"/>
<keyword evidence="2" id="KW-1185">Reference proteome</keyword>
<dbReference type="AlphaFoldDB" id="A0A4Y2BSF6"/>
<protein>
    <submittedName>
        <fullName evidence="1">Uncharacterized protein</fullName>
    </submittedName>
</protein>
<reference evidence="1 2" key="1">
    <citation type="journal article" date="2019" name="Sci. Rep.">
        <title>Orb-weaving spider Araneus ventricosus genome elucidates the spidroin gene catalogue.</title>
        <authorList>
            <person name="Kono N."/>
            <person name="Nakamura H."/>
            <person name="Ohtoshi R."/>
            <person name="Moran D.A.P."/>
            <person name="Shinohara A."/>
            <person name="Yoshida Y."/>
            <person name="Fujiwara M."/>
            <person name="Mori M."/>
            <person name="Tomita M."/>
            <person name="Arakawa K."/>
        </authorList>
    </citation>
    <scope>NUCLEOTIDE SEQUENCE [LARGE SCALE GENOMIC DNA]</scope>
</reference>
<gene>
    <name evidence="1" type="ORF">AVEN_253495_1</name>
</gene>
<evidence type="ECO:0000313" key="2">
    <source>
        <dbReference type="Proteomes" id="UP000499080"/>
    </source>
</evidence>
<dbReference type="EMBL" id="BGPR01000109">
    <property type="protein sequence ID" value="GBL95151.1"/>
    <property type="molecule type" value="Genomic_DNA"/>
</dbReference>
<organism evidence="1 2">
    <name type="scientific">Araneus ventricosus</name>
    <name type="common">Orbweaver spider</name>
    <name type="synonym">Epeira ventricosa</name>
    <dbReference type="NCBI Taxonomy" id="182803"/>
    <lineage>
        <taxon>Eukaryota</taxon>
        <taxon>Metazoa</taxon>
        <taxon>Ecdysozoa</taxon>
        <taxon>Arthropoda</taxon>
        <taxon>Chelicerata</taxon>
        <taxon>Arachnida</taxon>
        <taxon>Araneae</taxon>
        <taxon>Araneomorphae</taxon>
        <taxon>Entelegynae</taxon>
        <taxon>Araneoidea</taxon>
        <taxon>Araneidae</taxon>
        <taxon>Araneus</taxon>
    </lineage>
</organism>
<comment type="caution">
    <text evidence="1">The sequence shown here is derived from an EMBL/GenBank/DDBJ whole genome shotgun (WGS) entry which is preliminary data.</text>
</comment>
<dbReference type="Proteomes" id="UP000499080">
    <property type="component" value="Unassembled WGS sequence"/>
</dbReference>
<evidence type="ECO:0000313" key="1">
    <source>
        <dbReference type="EMBL" id="GBL95151.1"/>
    </source>
</evidence>
<accession>A0A4Y2BSF6</accession>